<organism evidence="1 2">
    <name type="scientific">Blattamonas nauphoetae</name>
    <dbReference type="NCBI Taxonomy" id="2049346"/>
    <lineage>
        <taxon>Eukaryota</taxon>
        <taxon>Metamonada</taxon>
        <taxon>Preaxostyla</taxon>
        <taxon>Oxymonadida</taxon>
        <taxon>Blattamonas</taxon>
    </lineage>
</organism>
<protein>
    <submittedName>
        <fullName evidence="1">Uncharacterized protein</fullName>
    </submittedName>
</protein>
<proteinExistence type="predicted"/>
<dbReference type="Proteomes" id="UP001281761">
    <property type="component" value="Unassembled WGS sequence"/>
</dbReference>
<evidence type="ECO:0000313" key="2">
    <source>
        <dbReference type="Proteomes" id="UP001281761"/>
    </source>
</evidence>
<keyword evidence="2" id="KW-1185">Reference proteome</keyword>
<gene>
    <name evidence="1" type="ORF">BLNAU_6132</name>
</gene>
<sequence>MTQTHFCGLCSDVGNVLIAGADEQILGSPPIVQKWFSLLGSSFSTRLSLTVTSSTVLSPSKSWRPCILRFDKIIFPILDIRTVSKQYLVYLVKFGWAPHSRHSTAIHDMFEQTKRILVLIVWIG</sequence>
<accession>A0ABQ9Y5A9</accession>
<reference evidence="1 2" key="1">
    <citation type="journal article" date="2022" name="bioRxiv">
        <title>Genomics of Preaxostyla Flagellates Illuminates Evolutionary Transitions and the Path Towards Mitochondrial Loss.</title>
        <authorList>
            <person name="Novak L.V.F."/>
            <person name="Treitli S.C."/>
            <person name="Pyrih J."/>
            <person name="Halakuc P."/>
            <person name="Pipaliya S.V."/>
            <person name="Vacek V."/>
            <person name="Brzon O."/>
            <person name="Soukal P."/>
            <person name="Eme L."/>
            <person name="Dacks J.B."/>
            <person name="Karnkowska A."/>
            <person name="Elias M."/>
            <person name="Hampl V."/>
        </authorList>
    </citation>
    <scope>NUCLEOTIDE SEQUENCE [LARGE SCALE GENOMIC DNA]</scope>
    <source>
        <strain evidence="1">NAU3</strain>
        <tissue evidence="1">Gut</tissue>
    </source>
</reference>
<comment type="caution">
    <text evidence="1">The sequence shown here is derived from an EMBL/GenBank/DDBJ whole genome shotgun (WGS) entry which is preliminary data.</text>
</comment>
<evidence type="ECO:0000313" key="1">
    <source>
        <dbReference type="EMBL" id="KAK2958883.1"/>
    </source>
</evidence>
<name>A0ABQ9Y5A9_9EUKA</name>
<dbReference type="EMBL" id="JARBJD010000034">
    <property type="protein sequence ID" value="KAK2958883.1"/>
    <property type="molecule type" value="Genomic_DNA"/>
</dbReference>